<organism evidence="4 5">
    <name type="scientific">Lithospermum erythrorhizon</name>
    <name type="common">Purple gromwell</name>
    <name type="synonym">Lithospermum officinale var. erythrorhizon</name>
    <dbReference type="NCBI Taxonomy" id="34254"/>
    <lineage>
        <taxon>Eukaryota</taxon>
        <taxon>Viridiplantae</taxon>
        <taxon>Streptophyta</taxon>
        <taxon>Embryophyta</taxon>
        <taxon>Tracheophyta</taxon>
        <taxon>Spermatophyta</taxon>
        <taxon>Magnoliopsida</taxon>
        <taxon>eudicotyledons</taxon>
        <taxon>Gunneridae</taxon>
        <taxon>Pentapetalae</taxon>
        <taxon>asterids</taxon>
        <taxon>lamiids</taxon>
        <taxon>Boraginales</taxon>
        <taxon>Boraginaceae</taxon>
        <taxon>Boraginoideae</taxon>
        <taxon>Lithospermeae</taxon>
        <taxon>Lithospermum</taxon>
    </lineage>
</organism>
<keyword evidence="1" id="KW-0378">Hydrolase</keyword>
<feature type="domain" description="Sucrose phosphatase-like" evidence="2">
    <location>
        <begin position="20"/>
        <end position="60"/>
    </location>
</feature>
<dbReference type="AlphaFoldDB" id="A0AAV3QSA3"/>
<evidence type="ECO:0000259" key="2">
    <source>
        <dbReference type="Pfam" id="PF05116"/>
    </source>
</evidence>
<dbReference type="GO" id="GO:0050307">
    <property type="term" value="F:sucrose-phosphate phosphatase activity"/>
    <property type="evidence" value="ECO:0007669"/>
    <property type="project" value="InterPro"/>
</dbReference>
<dbReference type="PANTHER" id="PTHR46521:SF4">
    <property type="entry name" value="SUCROSE-PHOSPHATASE 2-RELATED"/>
    <property type="match status" value="1"/>
</dbReference>
<accession>A0AAV3QSA3</accession>
<dbReference type="Gene3D" id="3.10.450.50">
    <property type="match status" value="1"/>
</dbReference>
<evidence type="ECO:0000313" key="5">
    <source>
        <dbReference type="Proteomes" id="UP001454036"/>
    </source>
</evidence>
<dbReference type="InterPro" id="IPR032710">
    <property type="entry name" value="NTF2-like_dom_sf"/>
</dbReference>
<protein>
    <submittedName>
        <fullName evidence="4">Uncharacterized protein</fullName>
    </submittedName>
</protein>
<reference evidence="4 5" key="1">
    <citation type="submission" date="2024-01" db="EMBL/GenBank/DDBJ databases">
        <title>The complete chloroplast genome sequence of Lithospermum erythrorhizon: insights into the phylogenetic relationship among Boraginaceae species and the maternal lineages of purple gromwells.</title>
        <authorList>
            <person name="Okada T."/>
            <person name="Watanabe K."/>
        </authorList>
    </citation>
    <scope>NUCLEOTIDE SEQUENCE [LARGE SCALE GENOMIC DNA]</scope>
</reference>
<feature type="domain" description="Sucrose-phosphatase C-terminal" evidence="3">
    <location>
        <begin position="83"/>
        <end position="205"/>
    </location>
</feature>
<evidence type="ECO:0000259" key="3">
    <source>
        <dbReference type="Pfam" id="PF08472"/>
    </source>
</evidence>
<dbReference type="SUPFAM" id="SSF54427">
    <property type="entry name" value="NTF2-like"/>
    <property type="match status" value="1"/>
</dbReference>
<comment type="caution">
    <text evidence="4">The sequence shown here is derived from an EMBL/GenBank/DDBJ whole genome shotgun (WGS) entry which is preliminary data.</text>
</comment>
<sequence>MTCEVPCFQYALDTFPTFQVANAQEELLQWHAVNAKDNPKVIHATERCASGIIEAIGHFKLGPSTSLRDVSDLADSNLEKFDPSYEVVKLYLFFERWRRAEIEMSEIYLANLNASCCANGIFVHPSGVEQSLRNCVSALRSWYGDNHGKAFRIWVDQVLPSQVGSYTFVIAGEERNCCLTTVLLSAKGVSAAEGLTWTHVHQTWLDGAFPSITNNTTWIF</sequence>
<name>A0AAV3QSA3_LITER</name>
<dbReference type="PANTHER" id="PTHR46521">
    <property type="entry name" value="SUCROSE-PHOSPHATASE 2-RELATED"/>
    <property type="match status" value="1"/>
</dbReference>
<dbReference type="InterPro" id="IPR051518">
    <property type="entry name" value="Sucrose_Phosphatase"/>
</dbReference>
<dbReference type="InterPro" id="IPR006380">
    <property type="entry name" value="SPP-like_dom"/>
</dbReference>
<keyword evidence="5" id="KW-1185">Reference proteome</keyword>
<dbReference type="Pfam" id="PF08472">
    <property type="entry name" value="S6PP_C"/>
    <property type="match status" value="1"/>
</dbReference>
<gene>
    <name evidence="4" type="ORF">LIER_21138</name>
</gene>
<dbReference type="EMBL" id="BAABME010005512">
    <property type="protein sequence ID" value="GAA0165842.1"/>
    <property type="molecule type" value="Genomic_DNA"/>
</dbReference>
<evidence type="ECO:0000313" key="4">
    <source>
        <dbReference type="EMBL" id="GAA0165842.1"/>
    </source>
</evidence>
<dbReference type="Pfam" id="PF05116">
    <property type="entry name" value="S6PP"/>
    <property type="match status" value="1"/>
</dbReference>
<dbReference type="InterPro" id="IPR013679">
    <property type="entry name" value="SPP_C"/>
</dbReference>
<dbReference type="Proteomes" id="UP001454036">
    <property type="component" value="Unassembled WGS sequence"/>
</dbReference>
<evidence type="ECO:0000256" key="1">
    <source>
        <dbReference type="ARBA" id="ARBA00022801"/>
    </source>
</evidence>
<proteinExistence type="predicted"/>
<dbReference type="GO" id="GO:0005986">
    <property type="term" value="P:sucrose biosynthetic process"/>
    <property type="evidence" value="ECO:0007669"/>
    <property type="project" value="InterPro"/>
</dbReference>